<name>A0A9P4LKM9_9PLEO</name>
<evidence type="ECO:0000313" key="3">
    <source>
        <dbReference type="Proteomes" id="UP000799777"/>
    </source>
</evidence>
<keyword evidence="3" id="KW-1185">Reference proteome</keyword>
<evidence type="ECO:0000256" key="1">
    <source>
        <dbReference type="SAM" id="Phobius"/>
    </source>
</evidence>
<keyword evidence="1" id="KW-0812">Transmembrane</keyword>
<accession>A0A9P4LKM9</accession>
<reference evidence="2" key="1">
    <citation type="journal article" date="2020" name="Stud. Mycol.">
        <title>101 Dothideomycetes genomes: a test case for predicting lifestyles and emergence of pathogens.</title>
        <authorList>
            <person name="Haridas S."/>
            <person name="Albert R."/>
            <person name="Binder M."/>
            <person name="Bloem J."/>
            <person name="Labutti K."/>
            <person name="Salamov A."/>
            <person name="Andreopoulos B."/>
            <person name="Baker S."/>
            <person name="Barry K."/>
            <person name="Bills G."/>
            <person name="Bluhm B."/>
            <person name="Cannon C."/>
            <person name="Castanera R."/>
            <person name="Culley D."/>
            <person name="Daum C."/>
            <person name="Ezra D."/>
            <person name="Gonzalez J."/>
            <person name="Henrissat B."/>
            <person name="Kuo A."/>
            <person name="Liang C."/>
            <person name="Lipzen A."/>
            <person name="Lutzoni F."/>
            <person name="Magnuson J."/>
            <person name="Mondo S."/>
            <person name="Nolan M."/>
            <person name="Ohm R."/>
            <person name="Pangilinan J."/>
            <person name="Park H.-J."/>
            <person name="Ramirez L."/>
            <person name="Alfaro M."/>
            <person name="Sun H."/>
            <person name="Tritt A."/>
            <person name="Yoshinaga Y."/>
            <person name="Zwiers L.-H."/>
            <person name="Turgeon B."/>
            <person name="Goodwin S."/>
            <person name="Spatafora J."/>
            <person name="Crous P."/>
            <person name="Grigoriev I."/>
        </authorList>
    </citation>
    <scope>NUCLEOTIDE SEQUENCE</scope>
    <source>
        <strain evidence="2">CBS 110217</strain>
    </source>
</reference>
<feature type="transmembrane region" description="Helical" evidence="1">
    <location>
        <begin position="167"/>
        <end position="188"/>
    </location>
</feature>
<keyword evidence="1" id="KW-1133">Transmembrane helix</keyword>
<proteinExistence type="predicted"/>
<dbReference type="Proteomes" id="UP000799777">
    <property type="component" value="Unassembled WGS sequence"/>
</dbReference>
<evidence type="ECO:0000313" key="2">
    <source>
        <dbReference type="EMBL" id="KAF2030556.1"/>
    </source>
</evidence>
<protein>
    <submittedName>
        <fullName evidence="2">Uncharacterized protein</fullName>
    </submittedName>
</protein>
<dbReference type="EMBL" id="ML978189">
    <property type="protein sequence ID" value="KAF2030556.1"/>
    <property type="molecule type" value="Genomic_DNA"/>
</dbReference>
<organism evidence="2 3">
    <name type="scientific">Setomelanomma holmii</name>
    <dbReference type="NCBI Taxonomy" id="210430"/>
    <lineage>
        <taxon>Eukaryota</taxon>
        <taxon>Fungi</taxon>
        <taxon>Dikarya</taxon>
        <taxon>Ascomycota</taxon>
        <taxon>Pezizomycotina</taxon>
        <taxon>Dothideomycetes</taxon>
        <taxon>Pleosporomycetidae</taxon>
        <taxon>Pleosporales</taxon>
        <taxon>Pleosporineae</taxon>
        <taxon>Phaeosphaeriaceae</taxon>
        <taxon>Setomelanomma</taxon>
    </lineage>
</organism>
<sequence length="201" mass="22777">MLDDLISISKHTFIETRIIPANDNDTFNDTFNDNKCTFCWGPLEAQARRLEACNATESGLESRSRLKGLIGCLCDFRLNHGHRNTYCLANLIVKALTNLPARNPDLNVRNATERYGTVLFILRILDWYRAVPSVDVYVREMISPIFLVIGFTWSAVHGKLANRRDRILFAFIILTCPLLQLMVTDCLVDKNILQGGQTGET</sequence>
<comment type="caution">
    <text evidence="2">The sequence shown here is derived from an EMBL/GenBank/DDBJ whole genome shotgun (WGS) entry which is preliminary data.</text>
</comment>
<gene>
    <name evidence="2" type="ORF">EK21DRAFT_88874</name>
</gene>
<keyword evidence="1" id="KW-0472">Membrane</keyword>
<dbReference type="AlphaFoldDB" id="A0A9P4LKM9"/>